<reference evidence="12 14" key="1">
    <citation type="journal article" date="2016" name="Genome Announc.">
        <title>Complete Genome Sequence of the Amino Acid-Fermenting Clostridium propionicum X2 (DSM 1682).</title>
        <authorList>
            <person name="Poehlein A."/>
            <person name="Schlien K."/>
            <person name="Chowdhury N.P."/>
            <person name="Gottschalk G."/>
            <person name="Buckel W."/>
            <person name="Daniel R."/>
        </authorList>
    </citation>
    <scope>NUCLEOTIDE SEQUENCE [LARGE SCALE GENOMIC DNA]</scope>
    <source>
        <strain evidence="12 14">X2</strain>
    </source>
</reference>
<evidence type="ECO:0000256" key="7">
    <source>
        <dbReference type="ARBA" id="ARBA00023012"/>
    </source>
</evidence>
<dbReference type="PROSITE" id="PS50885">
    <property type="entry name" value="HAMP"/>
    <property type="match status" value="1"/>
</dbReference>
<evidence type="ECO:0000256" key="1">
    <source>
        <dbReference type="ARBA" id="ARBA00000085"/>
    </source>
</evidence>
<dbReference type="InterPro" id="IPR050351">
    <property type="entry name" value="BphY/WalK/GraS-like"/>
</dbReference>
<dbReference type="Gene3D" id="1.10.287.130">
    <property type="match status" value="1"/>
</dbReference>
<protein>
    <recommendedName>
        <fullName evidence="3">histidine kinase</fullName>
        <ecNumber evidence="3">2.7.13.3</ecNumber>
    </recommendedName>
</protein>
<dbReference type="InterPro" id="IPR003594">
    <property type="entry name" value="HATPase_dom"/>
</dbReference>
<evidence type="ECO:0000256" key="5">
    <source>
        <dbReference type="ARBA" id="ARBA00022679"/>
    </source>
</evidence>
<dbReference type="SMART" id="SM00304">
    <property type="entry name" value="HAMP"/>
    <property type="match status" value="1"/>
</dbReference>
<dbReference type="Pfam" id="PF00672">
    <property type="entry name" value="HAMP"/>
    <property type="match status" value="1"/>
</dbReference>
<dbReference type="KEGG" id="cpro:CPRO_20860"/>
<dbReference type="AlphaFoldDB" id="A0A0X8VDC5"/>
<dbReference type="FunFam" id="3.30.565.10:FF:000006">
    <property type="entry name" value="Sensor histidine kinase WalK"/>
    <property type="match status" value="1"/>
</dbReference>
<dbReference type="Proteomes" id="UP000184204">
    <property type="component" value="Unassembled WGS sequence"/>
</dbReference>
<accession>A0A0X8VDC5</accession>
<evidence type="ECO:0000259" key="10">
    <source>
        <dbReference type="PROSITE" id="PS50109"/>
    </source>
</evidence>
<dbReference type="GO" id="GO:0000155">
    <property type="term" value="F:phosphorelay sensor kinase activity"/>
    <property type="evidence" value="ECO:0007669"/>
    <property type="project" value="InterPro"/>
</dbReference>
<dbReference type="Pfam" id="PF00512">
    <property type="entry name" value="HisKA"/>
    <property type="match status" value="1"/>
</dbReference>
<feature type="domain" description="HAMP" evidence="11">
    <location>
        <begin position="216"/>
        <end position="270"/>
    </location>
</feature>
<keyword evidence="14" id="KW-1185">Reference proteome</keyword>
<dbReference type="InterPro" id="IPR003660">
    <property type="entry name" value="HAMP_dom"/>
</dbReference>
<dbReference type="CDD" id="cd00075">
    <property type="entry name" value="HATPase"/>
    <property type="match status" value="1"/>
</dbReference>
<dbReference type="PROSITE" id="PS50109">
    <property type="entry name" value="HIS_KIN"/>
    <property type="match status" value="1"/>
</dbReference>
<keyword evidence="4" id="KW-0597">Phosphoprotein</keyword>
<evidence type="ECO:0000313" key="14">
    <source>
        <dbReference type="Proteomes" id="UP000068026"/>
    </source>
</evidence>
<evidence type="ECO:0000256" key="2">
    <source>
        <dbReference type="ARBA" id="ARBA00004370"/>
    </source>
</evidence>
<feature type="transmembrane region" description="Helical" evidence="9">
    <location>
        <begin position="198"/>
        <end position="218"/>
    </location>
</feature>
<reference evidence="15" key="4">
    <citation type="submission" date="2016-11" db="EMBL/GenBank/DDBJ databases">
        <authorList>
            <person name="Jaros S."/>
            <person name="Januszkiewicz K."/>
            <person name="Wedrychowicz H."/>
        </authorList>
    </citation>
    <scope>NUCLEOTIDE SEQUENCE [LARGE SCALE GENOMIC DNA]</scope>
    <source>
        <strain evidence="15">DSM 1682</strain>
    </source>
</reference>
<keyword evidence="9" id="KW-1133">Transmembrane helix</keyword>
<dbReference type="RefSeq" id="WP_082754323.1">
    <property type="nucleotide sequence ID" value="NZ_CP014223.1"/>
</dbReference>
<dbReference type="InterPro" id="IPR004358">
    <property type="entry name" value="Sig_transdc_His_kin-like_C"/>
</dbReference>
<dbReference type="SUPFAM" id="SSF55874">
    <property type="entry name" value="ATPase domain of HSP90 chaperone/DNA topoisomerase II/histidine kinase"/>
    <property type="match status" value="1"/>
</dbReference>
<dbReference type="Proteomes" id="UP000068026">
    <property type="component" value="Chromosome"/>
</dbReference>
<gene>
    <name evidence="12" type="primary">yycG_1</name>
    <name evidence="12" type="ORF">CPRO_20860</name>
    <name evidence="13" type="ORF">SAMN02745151_02107</name>
</gene>
<dbReference type="Gene3D" id="6.10.340.10">
    <property type="match status" value="1"/>
</dbReference>
<evidence type="ECO:0000256" key="6">
    <source>
        <dbReference type="ARBA" id="ARBA00022777"/>
    </source>
</evidence>
<evidence type="ECO:0000313" key="15">
    <source>
        <dbReference type="Proteomes" id="UP000184204"/>
    </source>
</evidence>
<dbReference type="InterPro" id="IPR005467">
    <property type="entry name" value="His_kinase_dom"/>
</dbReference>
<dbReference type="PANTHER" id="PTHR45453:SF1">
    <property type="entry name" value="PHOSPHATE REGULON SENSOR PROTEIN PHOR"/>
    <property type="match status" value="1"/>
</dbReference>
<dbReference type="PRINTS" id="PR00344">
    <property type="entry name" value="BCTRLSENSOR"/>
</dbReference>
<dbReference type="Gene3D" id="3.30.565.10">
    <property type="entry name" value="Histidine kinase-like ATPase, C-terminal domain"/>
    <property type="match status" value="1"/>
</dbReference>
<reference evidence="14" key="2">
    <citation type="submission" date="2016-01" db="EMBL/GenBank/DDBJ databases">
        <authorList>
            <person name="Poehlein A."/>
            <person name="Schlien K."/>
            <person name="Gottschalk G."/>
            <person name="Buckel W."/>
            <person name="Daniel R."/>
        </authorList>
    </citation>
    <scope>NUCLEOTIDE SEQUENCE [LARGE SCALE GENOMIC DNA]</scope>
    <source>
        <strain evidence="14">X2</strain>
    </source>
</reference>
<evidence type="ECO:0000256" key="3">
    <source>
        <dbReference type="ARBA" id="ARBA00012438"/>
    </source>
</evidence>
<organism evidence="13 15">
    <name type="scientific">Anaerotignum propionicum DSM 1682</name>
    <dbReference type="NCBI Taxonomy" id="991789"/>
    <lineage>
        <taxon>Bacteria</taxon>
        <taxon>Bacillati</taxon>
        <taxon>Bacillota</taxon>
        <taxon>Clostridia</taxon>
        <taxon>Lachnospirales</taxon>
        <taxon>Anaerotignaceae</taxon>
        <taxon>Anaerotignum</taxon>
    </lineage>
</organism>
<dbReference type="GO" id="GO:0016036">
    <property type="term" value="P:cellular response to phosphate starvation"/>
    <property type="evidence" value="ECO:0007669"/>
    <property type="project" value="TreeGrafter"/>
</dbReference>
<dbReference type="CDD" id="cd06225">
    <property type="entry name" value="HAMP"/>
    <property type="match status" value="1"/>
</dbReference>
<dbReference type="GO" id="GO:0005886">
    <property type="term" value="C:plasma membrane"/>
    <property type="evidence" value="ECO:0007669"/>
    <property type="project" value="TreeGrafter"/>
</dbReference>
<dbReference type="InterPro" id="IPR036097">
    <property type="entry name" value="HisK_dim/P_sf"/>
</dbReference>
<comment type="subcellular location">
    <subcellularLocation>
        <location evidence="2">Membrane</location>
    </subcellularLocation>
</comment>
<dbReference type="EC" id="2.7.13.3" evidence="3"/>
<dbReference type="CDD" id="cd00082">
    <property type="entry name" value="HisKA"/>
    <property type="match status" value="1"/>
</dbReference>
<comment type="catalytic activity">
    <reaction evidence="1">
        <text>ATP + protein L-histidine = ADP + protein N-phospho-L-histidine.</text>
        <dbReference type="EC" id="2.7.13.3"/>
    </reaction>
</comment>
<dbReference type="EMBL" id="CP014223">
    <property type="protein sequence ID" value="AMJ41667.1"/>
    <property type="molecule type" value="Genomic_DNA"/>
</dbReference>
<dbReference type="SMART" id="SM00388">
    <property type="entry name" value="HisKA"/>
    <property type="match status" value="1"/>
</dbReference>
<sequence>MNPNTFLQNGELVIILIKSKQPERKEKKPHFLSLRWILLATYVVVGIVPLLLIASTILHSVQDYFIEERKKELLSEANVISGQITSHDYMFNKDDRDSLEETMLEMSHQNDFRVLVLDSSCLVVYDTGYSEVGKTVFISEVIEALGNKDIARVQEDGVVYAAVSISGSNNSRVGVVLVSDDLSDISVTVSNIAKKGNLLLAGLAIIVIIIMIIMSQIFTEPIKKLIKVIQKMSEGHFEQRVQVHSQIHNEMVDLALACNQMADQLEKVESTRQQFVSNVSHELKTPLSSIKVLSESILLQEDVPKEMYVEFLHDINSEVDRMAAIINDLLTLVKLDQKEVPLNFKELDLNEMLEGIIKRLLPLAKEKNIHIRYEKVKDITATVDEMKLTLAVANLVDNAIKYTPEGGEVEMKLDADHQNVFISVADTGIGIPDDEVARVFERFYRVDKTRDRETGGTGLGLSITHSTIMMHNGSIKVYSKEDEGTTILVRIPIRQNVS</sequence>
<evidence type="ECO:0000259" key="11">
    <source>
        <dbReference type="PROSITE" id="PS50885"/>
    </source>
</evidence>
<dbReference type="SUPFAM" id="SSF47384">
    <property type="entry name" value="Homodimeric domain of signal transducing histidine kinase"/>
    <property type="match status" value="1"/>
</dbReference>
<dbReference type="FunFam" id="1.10.287.130:FF:000001">
    <property type="entry name" value="Two-component sensor histidine kinase"/>
    <property type="match status" value="1"/>
</dbReference>
<proteinExistence type="predicted"/>
<keyword evidence="7" id="KW-0902">Two-component regulatory system</keyword>
<feature type="domain" description="Histidine kinase" evidence="10">
    <location>
        <begin position="278"/>
        <end position="495"/>
    </location>
</feature>
<keyword evidence="9" id="KW-0812">Transmembrane</keyword>
<dbReference type="InterPro" id="IPR003661">
    <property type="entry name" value="HisK_dim/P_dom"/>
</dbReference>
<dbReference type="SUPFAM" id="SSF158472">
    <property type="entry name" value="HAMP domain-like"/>
    <property type="match status" value="1"/>
</dbReference>
<evidence type="ECO:0000313" key="13">
    <source>
        <dbReference type="EMBL" id="SHE88667.1"/>
    </source>
</evidence>
<keyword evidence="8 9" id="KW-0472">Membrane</keyword>
<keyword evidence="6 12" id="KW-0418">Kinase</keyword>
<evidence type="ECO:0000256" key="9">
    <source>
        <dbReference type="SAM" id="Phobius"/>
    </source>
</evidence>
<keyword evidence="5 12" id="KW-0808">Transferase</keyword>
<dbReference type="EMBL" id="FQUA01000009">
    <property type="protein sequence ID" value="SHE88667.1"/>
    <property type="molecule type" value="Genomic_DNA"/>
</dbReference>
<dbReference type="SMART" id="SM00387">
    <property type="entry name" value="HATPase_c"/>
    <property type="match status" value="1"/>
</dbReference>
<evidence type="ECO:0000256" key="8">
    <source>
        <dbReference type="ARBA" id="ARBA00023136"/>
    </source>
</evidence>
<feature type="transmembrane region" description="Helical" evidence="9">
    <location>
        <begin position="36"/>
        <end position="61"/>
    </location>
</feature>
<reference evidence="13" key="3">
    <citation type="submission" date="2016-11" db="EMBL/GenBank/DDBJ databases">
        <authorList>
            <person name="Varghese N."/>
            <person name="Submissions S."/>
        </authorList>
    </citation>
    <scope>NUCLEOTIDE SEQUENCE</scope>
    <source>
        <strain evidence="13">DSM 1682</strain>
    </source>
</reference>
<dbReference type="PANTHER" id="PTHR45453">
    <property type="entry name" value="PHOSPHATE REGULON SENSOR PROTEIN PHOR"/>
    <property type="match status" value="1"/>
</dbReference>
<dbReference type="GO" id="GO:0004721">
    <property type="term" value="F:phosphoprotein phosphatase activity"/>
    <property type="evidence" value="ECO:0007669"/>
    <property type="project" value="TreeGrafter"/>
</dbReference>
<evidence type="ECO:0000313" key="12">
    <source>
        <dbReference type="EMBL" id="AMJ41667.1"/>
    </source>
</evidence>
<dbReference type="InterPro" id="IPR036890">
    <property type="entry name" value="HATPase_C_sf"/>
</dbReference>
<evidence type="ECO:0000256" key="4">
    <source>
        <dbReference type="ARBA" id="ARBA00022553"/>
    </source>
</evidence>
<dbReference type="Pfam" id="PF02518">
    <property type="entry name" value="HATPase_c"/>
    <property type="match status" value="1"/>
</dbReference>
<name>A0A0X8VDC5_ANAPI</name>